<evidence type="ECO:0000313" key="2">
    <source>
        <dbReference type="Proteomes" id="UP000504611"/>
    </source>
</evidence>
<dbReference type="GO" id="GO:0007283">
    <property type="term" value="P:spermatogenesis"/>
    <property type="evidence" value="ECO:0007669"/>
    <property type="project" value="TreeGrafter"/>
</dbReference>
<dbReference type="AlphaFoldDB" id="A0A6I9P7D0"/>
<dbReference type="GO" id="GO:0002089">
    <property type="term" value="P:lens morphogenesis in camera-type eye"/>
    <property type="evidence" value="ECO:0007669"/>
    <property type="project" value="TreeGrafter"/>
</dbReference>
<keyword evidence="2" id="KW-1185">Reference proteome</keyword>
<dbReference type="GO" id="GO:0034587">
    <property type="term" value="P:piRNA processing"/>
    <property type="evidence" value="ECO:0007669"/>
    <property type="project" value="TreeGrafter"/>
</dbReference>
<dbReference type="InterPro" id="IPR002999">
    <property type="entry name" value="Tudor"/>
</dbReference>
<protein>
    <submittedName>
        <fullName evidence="3">Tudor domain-containing protein 7B-like</fullName>
    </submittedName>
</protein>
<dbReference type="PANTHER" id="PTHR22948">
    <property type="entry name" value="TUDOR DOMAIN CONTAINING PROTEIN"/>
    <property type="match status" value="1"/>
</dbReference>
<reference evidence="3" key="1">
    <citation type="submission" date="2025-08" db="UniProtKB">
        <authorList>
            <consortium name="RefSeq"/>
        </authorList>
    </citation>
    <scope>IDENTIFICATION</scope>
    <source>
        <tissue evidence="3">Muscle</tissue>
    </source>
</reference>
<dbReference type="KEGG" id="ncc:104960248"/>
<dbReference type="Pfam" id="PF00567">
    <property type="entry name" value="TUDOR"/>
    <property type="match status" value="1"/>
</dbReference>
<evidence type="ECO:0000313" key="3">
    <source>
        <dbReference type="RefSeq" id="XP_010786529.1"/>
    </source>
</evidence>
<dbReference type="OrthoDB" id="10034606at2759"/>
<gene>
    <name evidence="3" type="primary">LOC104960248</name>
</gene>
<dbReference type="Proteomes" id="UP000504611">
    <property type="component" value="Unplaced"/>
</dbReference>
<accession>A0A6I9P7D0</accession>
<dbReference type="PROSITE" id="PS50304">
    <property type="entry name" value="TUDOR"/>
    <property type="match status" value="1"/>
</dbReference>
<dbReference type="GO" id="GO:0030719">
    <property type="term" value="P:P granule organization"/>
    <property type="evidence" value="ECO:0007669"/>
    <property type="project" value="TreeGrafter"/>
</dbReference>
<dbReference type="SUPFAM" id="SSF63748">
    <property type="entry name" value="Tudor/PWWP/MBT"/>
    <property type="match status" value="1"/>
</dbReference>
<organism evidence="2 3">
    <name type="scientific">Notothenia coriiceps</name>
    <name type="common">black rockcod</name>
    <dbReference type="NCBI Taxonomy" id="8208"/>
    <lineage>
        <taxon>Eukaryota</taxon>
        <taxon>Metazoa</taxon>
        <taxon>Chordata</taxon>
        <taxon>Craniata</taxon>
        <taxon>Vertebrata</taxon>
        <taxon>Euteleostomi</taxon>
        <taxon>Actinopterygii</taxon>
        <taxon>Neopterygii</taxon>
        <taxon>Teleostei</taxon>
        <taxon>Neoteleostei</taxon>
        <taxon>Acanthomorphata</taxon>
        <taxon>Eupercaria</taxon>
        <taxon>Perciformes</taxon>
        <taxon>Notothenioidei</taxon>
        <taxon>Nototheniidae</taxon>
        <taxon>Notothenia</taxon>
    </lineage>
</organism>
<dbReference type="InterPro" id="IPR035437">
    <property type="entry name" value="SNase_OB-fold_sf"/>
</dbReference>
<dbReference type="InterPro" id="IPR050621">
    <property type="entry name" value="Tudor_domain_containing"/>
</dbReference>
<dbReference type="GeneID" id="104960248"/>
<name>A0A6I9P7D0_9TELE</name>
<evidence type="ECO:0000259" key="1">
    <source>
        <dbReference type="PROSITE" id="PS50304"/>
    </source>
</evidence>
<dbReference type="GO" id="GO:0070306">
    <property type="term" value="P:lens fiber cell differentiation"/>
    <property type="evidence" value="ECO:0007669"/>
    <property type="project" value="TreeGrafter"/>
</dbReference>
<dbReference type="Gene3D" id="2.40.50.90">
    <property type="match status" value="1"/>
</dbReference>
<proteinExistence type="predicted"/>
<dbReference type="GO" id="GO:0043186">
    <property type="term" value="C:P granule"/>
    <property type="evidence" value="ECO:0007669"/>
    <property type="project" value="TreeGrafter"/>
</dbReference>
<sequence length="129" mass="14802">MDWHRVQVKGILANGLVSVFELDYGKHELVRSTFLRPLIEEFRQLPFQAITAQLAGTTQRQWSEEASMLFRNHVEDRALVAQVESVCEVKGELWERRLSVYLVDTTTEERDLWIHSLMADIGGELSSAA</sequence>
<feature type="domain" description="Tudor" evidence="1">
    <location>
        <begin position="1"/>
        <end position="45"/>
    </location>
</feature>
<dbReference type="PANTHER" id="PTHR22948:SF14">
    <property type="entry name" value="TUDOR DOMAIN-CONTAINING PROTEIN 7"/>
    <property type="match status" value="1"/>
</dbReference>
<dbReference type="RefSeq" id="XP_010786529.1">
    <property type="nucleotide sequence ID" value="XM_010788227.1"/>
</dbReference>